<protein>
    <submittedName>
        <fullName evidence="3">Inositol 2-dehydrogenase/D-chiro-inositol 3-dehydrogenase</fullName>
    </submittedName>
</protein>
<gene>
    <name evidence="3" type="primary">iolG_9</name>
    <name evidence="3" type="ORF">Hsar01_03373</name>
</gene>
<dbReference type="InterPro" id="IPR019546">
    <property type="entry name" value="TAT_signal_bac_arc"/>
</dbReference>
<accession>A0ABP9URG3</accession>
<comment type="caution">
    <text evidence="3">The sequence shown here is derived from an EMBL/GenBank/DDBJ whole genome shotgun (WGS) entry which is preliminary data.</text>
</comment>
<dbReference type="SUPFAM" id="SSF51735">
    <property type="entry name" value="NAD(P)-binding Rossmann-fold domains"/>
    <property type="match status" value="1"/>
</dbReference>
<evidence type="ECO:0000313" key="3">
    <source>
        <dbReference type="EMBL" id="GAA5484133.1"/>
    </source>
</evidence>
<dbReference type="RefSeq" id="WP_353568233.1">
    <property type="nucleotide sequence ID" value="NZ_BAABRI010000021.1"/>
</dbReference>
<dbReference type="SUPFAM" id="SSF55347">
    <property type="entry name" value="Glyceraldehyde-3-phosphate dehydrogenase-like, C-terminal domain"/>
    <property type="match status" value="1"/>
</dbReference>
<dbReference type="Gene3D" id="3.40.50.720">
    <property type="entry name" value="NAD(P)-binding Rossmann-like Domain"/>
    <property type="match status" value="1"/>
</dbReference>
<dbReference type="Proteomes" id="UP001476282">
    <property type="component" value="Unassembled WGS sequence"/>
</dbReference>
<dbReference type="InterPro" id="IPR000683">
    <property type="entry name" value="Gfo/Idh/MocA-like_OxRdtase_N"/>
</dbReference>
<dbReference type="InterPro" id="IPR050463">
    <property type="entry name" value="Gfo/Idh/MocA_oxidrdct_glycsds"/>
</dbReference>
<dbReference type="PANTHER" id="PTHR43818">
    <property type="entry name" value="BCDNA.GH03377"/>
    <property type="match status" value="1"/>
</dbReference>
<evidence type="ECO:0000259" key="1">
    <source>
        <dbReference type="Pfam" id="PF01408"/>
    </source>
</evidence>
<feature type="domain" description="GFO/IDH/MocA-like oxidoreductase" evidence="2">
    <location>
        <begin position="179"/>
        <end position="310"/>
    </location>
</feature>
<dbReference type="Pfam" id="PF01408">
    <property type="entry name" value="GFO_IDH_MocA"/>
    <property type="match status" value="1"/>
</dbReference>
<reference evidence="3 4" key="1">
    <citation type="submission" date="2024-02" db="EMBL/GenBank/DDBJ databases">
        <title>Haloferula sargassicola NBRC 104335.</title>
        <authorList>
            <person name="Ichikawa N."/>
            <person name="Katano-Makiyama Y."/>
            <person name="Hidaka K."/>
        </authorList>
    </citation>
    <scope>NUCLEOTIDE SEQUENCE [LARGE SCALE GENOMIC DNA]</scope>
    <source>
        <strain evidence="3 4">NBRC 104335</strain>
    </source>
</reference>
<dbReference type="InterPro" id="IPR006311">
    <property type="entry name" value="TAT_signal"/>
</dbReference>
<proteinExistence type="predicted"/>
<dbReference type="InterPro" id="IPR055170">
    <property type="entry name" value="GFO_IDH_MocA-like_dom"/>
</dbReference>
<organism evidence="3 4">
    <name type="scientific">Haloferula sargassicola</name>
    <dbReference type="NCBI Taxonomy" id="490096"/>
    <lineage>
        <taxon>Bacteria</taxon>
        <taxon>Pseudomonadati</taxon>
        <taxon>Verrucomicrobiota</taxon>
        <taxon>Verrucomicrobiia</taxon>
        <taxon>Verrucomicrobiales</taxon>
        <taxon>Verrucomicrobiaceae</taxon>
        <taxon>Haloferula</taxon>
    </lineage>
</organism>
<evidence type="ECO:0000259" key="2">
    <source>
        <dbReference type="Pfam" id="PF22725"/>
    </source>
</evidence>
<dbReference type="PANTHER" id="PTHR43818:SF5">
    <property type="entry name" value="OXIDOREDUCTASE FAMILY PROTEIN"/>
    <property type="match status" value="1"/>
</dbReference>
<dbReference type="Gene3D" id="3.30.360.10">
    <property type="entry name" value="Dihydrodipicolinate Reductase, domain 2"/>
    <property type="match status" value="1"/>
</dbReference>
<dbReference type="PROSITE" id="PS51318">
    <property type="entry name" value="TAT"/>
    <property type="match status" value="1"/>
</dbReference>
<name>A0ABP9URG3_9BACT</name>
<feature type="domain" description="Gfo/Idh/MocA-like oxidoreductase N-terminal" evidence="1">
    <location>
        <begin position="38"/>
        <end position="154"/>
    </location>
</feature>
<dbReference type="NCBIfam" id="TIGR01409">
    <property type="entry name" value="TAT_signal_seq"/>
    <property type="match status" value="1"/>
</dbReference>
<dbReference type="EMBL" id="BAABRI010000021">
    <property type="protein sequence ID" value="GAA5484133.1"/>
    <property type="molecule type" value="Genomic_DNA"/>
</dbReference>
<evidence type="ECO:0000313" key="4">
    <source>
        <dbReference type="Proteomes" id="UP001476282"/>
    </source>
</evidence>
<dbReference type="Pfam" id="PF22725">
    <property type="entry name" value="GFO_IDH_MocA_C3"/>
    <property type="match status" value="1"/>
</dbReference>
<sequence length="421" mass="45632">MHPLPNRRHFLKQGSLAGAALATAPHLFAQVAGDSPEIKVALIGCGGRGNGALNDFLEACKILKLKPTVVAAADAFPERAKGTADRHGVPAEQTFSGYDAYHKALKADCNFVILATPPAFRPVHFAAAVEAGKNVFMEKPVAVDAPGCRSVIETGKLAAGKGLGVVAGTQRRHQKGYLENKARLEAGAIGDLRGGIIQWNGEIPWIADRQQGWSDTEYLTRNWLNFSEMSGDHIVEQHVHQIDVACWFLGRMPVSALGFGGRARRRTGNQFDFFSIDLDFGDDIHINSQCRQVAGCYNRVGEMFTGTTGSCYGGGKMDGKEVSIPEIKVDTDNSMVQEHVDLLRGVLEEKPLNDAERIAQVTAVAIMGRLSAYSGQLVRWVDLMENKKSPFYDLALQPSPLDFEKGAIQLPAEEPPVPGKA</sequence>
<keyword evidence="4" id="KW-1185">Reference proteome</keyword>
<dbReference type="InterPro" id="IPR036291">
    <property type="entry name" value="NAD(P)-bd_dom_sf"/>
</dbReference>